<evidence type="ECO:0000256" key="10">
    <source>
        <dbReference type="ARBA" id="ARBA00022734"/>
    </source>
</evidence>
<gene>
    <name evidence="22" type="ORF">EJB05_14717</name>
</gene>
<dbReference type="InterPro" id="IPR011009">
    <property type="entry name" value="Kinase-like_dom_sf"/>
</dbReference>
<dbReference type="SUPFAM" id="SSF56112">
    <property type="entry name" value="Protein kinase-like (PK-like)"/>
    <property type="match status" value="1"/>
</dbReference>
<evidence type="ECO:0000256" key="2">
    <source>
        <dbReference type="ARBA" id="ARBA00008536"/>
    </source>
</evidence>
<keyword evidence="13 18" id="KW-0067">ATP-binding</keyword>
<evidence type="ECO:0000256" key="1">
    <source>
        <dbReference type="ARBA" id="ARBA00004251"/>
    </source>
</evidence>
<proteinExistence type="inferred from homology"/>
<dbReference type="Pfam" id="PF00069">
    <property type="entry name" value="Pkinase"/>
    <property type="match status" value="1"/>
</dbReference>
<dbReference type="PROSITE" id="PS00108">
    <property type="entry name" value="PROTEIN_KINASE_ST"/>
    <property type="match status" value="1"/>
</dbReference>
<dbReference type="Proteomes" id="UP000324897">
    <property type="component" value="Chromosome 4"/>
</dbReference>
<evidence type="ECO:0000256" key="15">
    <source>
        <dbReference type="ARBA" id="ARBA00023136"/>
    </source>
</evidence>
<reference evidence="22 23" key="1">
    <citation type="journal article" date="2019" name="Sci. Rep.">
        <title>A high-quality genome of Eragrostis curvula grass provides insights into Poaceae evolution and supports new strategies to enhance forage quality.</title>
        <authorList>
            <person name="Carballo J."/>
            <person name="Santos B.A.C.M."/>
            <person name="Zappacosta D."/>
            <person name="Garbus I."/>
            <person name="Selva J.P."/>
            <person name="Gallo C.A."/>
            <person name="Diaz A."/>
            <person name="Albertini E."/>
            <person name="Caccamo M."/>
            <person name="Echenique V."/>
        </authorList>
    </citation>
    <scope>NUCLEOTIDE SEQUENCE [LARGE SCALE GENOMIC DNA]</scope>
    <source>
        <strain evidence="23">cv. Victoria</strain>
        <tissue evidence="22">Leaf</tissue>
    </source>
</reference>
<feature type="region of interest" description="Disordered" evidence="19">
    <location>
        <begin position="753"/>
        <end position="776"/>
    </location>
</feature>
<accession>A0A5J9VZX5</accession>
<feature type="non-terminal residue" evidence="22">
    <location>
        <position position="1"/>
    </location>
</feature>
<evidence type="ECO:0000256" key="12">
    <source>
        <dbReference type="ARBA" id="ARBA00022777"/>
    </source>
</evidence>
<dbReference type="Pfam" id="PF00139">
    <property type="entry name" value="Lectin_legB"/>
    <property type="match status" value="1"/>
</dbReference>
<evidence type="ECO:0000256" key="11">
    <source>
        <dbReference type="ARBA" id="ARBA00022741"/>
    </source>
</evidence>
<dbReference type="InterPro" id="IPR019825">
    <property type="entry name" value="Lectin_legB_Mn/Ca_BS"/>
</dbReference>
<comment type="subcellular location">
    <subcellularLocation>
        <location evidence="1">Cell membrane</location>
        <topology evidence="1">Single-pass type I membrane protein</topology>
    </subcellularLocation>
</comment>
<feature type="compositionally biased region" description="Polar residues" evidence="19">
    <location>
        <begin position="753"/>
        <end position="764"/>
    </location>
</feature>
<keyword evidence="23" id="KW-1185">Reference proteome</keyword>
<keyword evidence="15 20" id="KW-0472">Membrane</keyword>
<evidence type="ECO:0000259" key="21">
    <source>
        <dbReference type="PROSITE" id="PS50011"/>
    </source>
</evidence>
<dbReference type="EC" id="2.7.11.1" evidence="4"/>
<dbReference type="InterPro" id="IPR000719">
    <property type="entry name" value="Prot_kinase_dom"/>
</dbReference>
<dbReference type="GO" id="GO:0005886">
    <property type="term" value="C:plasma membrane"/>
    <property type="evidence" value="ECO:0007669"/>
    <property type="project" value="UniProtKB-SubCell"/>
</dbReference>
<keyword evidence="7" id="KW-0808">Transferase</keyword>
<comment type="similarity">
    <text evidence="2">In the N-terminal section; belongs to the leguminous lectin family.</text>
</comment>
<feature type="transmembrane region" description="Helical" evidence="20">
    <location>
        <begin position="297"/>
        <end position="318"/>
    </location>
</feature>
<evidence type="ECO:0000256" key="16">
    <source>
        <dbReference type="ARBA" id="ARBA00023170"/>
    </source>
</evidence>
<organism evidence="22 23">
    <name type="scientific">Eragrostis curvula</name>
    <name type="common">weeping love grass</name>
    <dbReference type="NCBI Taxonomy" id="38414"/>
    <lineage>
        <taxon>Eukaryota</taxon>
        <taxon>Viridiplantae</taxon>
        <taxon>Streptophyta</taxon>
        <taxon>Embryophyta</taxon>
        <taxon>Tracheophyta</taxon>
        <taxon>Spermatophyta</taxon>
        <taxon>Magnoliopsida</taxon>
        <taxon>Liliopsida</taxon>
        <taxon>Poales</taxon>
        <taxon>Poaceae</taxon>
        <taxon>PACMAD clade</taxon>
        <taxon>Chloridoideae</taxon>
        <taxon>Eragrostideae</taxon>
        <taxon>Eragrostidinae</taxon>
        <taxon>Eragrostis</taxon>
    </lineage>
</organism>
<evidence type="ECO:0000256" key="17">
    <source>
        <dbReference type="ARBA" id="ARBA00023180"/>
    </source>
</evidence>
<keyword evidence="16" id="KW-0675">Receptor</keyword>
<dbReference type="PROSITE" id="PS50011">
    <property type="entry name" value="PROTEIN_KINASE_DOM"/>
    <property type="match status" value="1"/>
</dbReference>
<dbReference type="CDD" id="cd06899">
    <property type="entry name" value="lectin_legume_LecRK_Arcelin_ConA"/>
    <property type="match status" value="1"/>
</dbReference>
<protein>
    <recommendedName>
        <fullName evidence="4">non-specific serine/threonine protein kinase</fullName>
        <ecNumber evidence="4">2.7.11.1</ecNumber>
    </recommendedName>
</protein>
<name>A0A5J9VZX5_9POAL</name>
<feature type="domain" description="Protein kinase" evidence="21">
    <location>
        <begin position="469"/>
        <end position="751"/>
    </location>
</feature>
<sequence length="776" mass="85896">MLSSLPPSLPPTPATEISLSLVPALAMANPGGHILLTYLLLMPLTAAALSFNYNFSNPDELNRANLLYVMDSSPSNDRIDLTHMVKRSAGRVAYAQPVRLWDSTTGKVASFTTTFSFAIGGNYNNTRGDGMAFFIGTFPPSVPPESFAWCLGLVNNPDILGSPPIVAVEFDTFWNPGIDPPNITADHAGIDINSVRSTSYTRGLPNLGLYGTMWANITYDAGSKIMEVSLRLADRSTYYIQAPLDFSAAGVPQDAAVGFSAATGLFWESHHILSWSFNSTDITDASSRKTRRWVMPAFIAASAVLGAVLIAALLYFIFRKCFRRPATRIPLPGFFPTRRRLDRPSPPHRPVAAAIVLLRHTRPAADGIVAGVAGSQVWETFNKFFESKSHMRWTSSPIVPWSFLGTAAPGWFREGYGENTRKNPLFLKIFQAQHEISLVLTFNFLWGNISYPVAREFSYQELRYATENFADGRRLGSGSFGEVFKGDLPDLRVAVKRLTGQLEQTWRDYVTEIMTMGQLSHRNLVKLVGWNHGGRNDDRRLLVYELMENRSVDKHLHELEEGRPLLPWPKRYKIVLGVGRAIEYLHTGCHGLVILHRDIKPSNVMLDDTFEAKLGDFGLVRRLCPGQAALGTTMFGSEDYMDPSCDTIRTVSTESDMYSFGVLLLEMATGRRPSLVPGGGFSNVLVEDVRQSYINETVHQMADERLRGDFDKSQMERVLVVGLLCTQPNRQDRPKIREAVNLLSDLSHTAPQLATTAADGSSSERNAETLQAGGSG</sequence>
<evidence type="ECO:0000256" key="3">
    <source>
        <dbReference type="ARBA" id="ARBA00010217"/>
    </source>
</evidence>
<keyword evidence="17" id="KW-0325">Glycoprotein</keyword>
<evidence type="ECO:0000313" key="23">
    <source>
        <dbReference type="Proteomes" id="UP000324897"/>
    </source>
</evidence>
<feature type="binding site" evidence="18">
    <location>
        <position position="496"/>
    </location>
    <ligand>
        <name>ATP</name>
        <dbReference type="ChEBI" id="CHEBI:30616"/>
    </ligand>
</feature>
<evidence type="ECO:0000256" key="9">
    <source>
        <dbReference type="ARBA" id="ARBA00022729"/>
    </source>
</evidence>
<dbReference type="PROSITE" id="PS00307">
    <property type="entry name" value="LECTIN_LEGUME_BETA"/>
    <property type="match status" value="1"/>
</dbReference>
<dbReference type="InterPro" id="IPR017441">
    <property type="entry name" value="Protein_kinase_ATP_BS"/>
</dbReference>
<evidence type="ECO:0000313" key="22">
    <source>
        <dbReference type="EMBL" id="TVU41217.1"/>
    </source>
</evidence>
<keyword evidence="9" id="KW-0732">Signal</keyword>
<keyword evidence="6" id="KW-0723">Serine/threonine-protein kinase</keyword>
<evidence type="ECO:0000256" key="4">
    <source>
        <dbReference type="ARBA" id="ARBA00012513"/>
    </source>
</evidence>
<evidence type="ECO:0000256" key="18">
    <source>
        <dbReference type="PROSITE-ProRule" id="PRU10141"/>
    </source>
</evidence>
<keyword evidence="8 20" id="KW-0812">Transmembrane</keyword>
<evidence type="ECO:0000256" key="8">
    <source>
        <dbReference type="ARBA" id="ARBA00022692"/>
    </source>
</evidence>
<feature type="transmembrane region" description="Helical" evidence="20">
    <location>
        <begin position="35"/>
        <end position="55"/>
    </location>
</feature>
<dbReference type="Gene3D" id="3.30.200.20">
    <property type="entry name" value="Phosphorylase Kinase, domain 1"/>
    <property type="match status" value="1"/>
</dbReference>
<dbReference type="GO" id="GO:0005524">
    <property type="term" value="F:ATP binding"/>
    <property type="evidence" value="ECO:0007669"/>
    <property type="project" value="UniProtKB-UniRule"/>
</dbReference>
<dbReference type="EMBL" id="RWGY01000007">
    <property type="protein sequence ID" value="TVU41217.1"/>
    <property type="molecule type" value="Genomic_DNA"/>
</dbReference>
<evidence type="ECO:0000256" key="14">
    <source>
        <dbReference type="ARBA" id="ARBA00022989"/>
    </source>
</evidence>
<dbReference type="SUPFAM" id="SSF49899">
    <property type="entry name" value="Concanavalin A-like lectins/glucanases"/>
    <property type="match status" value="1"/>
</dbReference>
<keyword evidence="14 20" id="KW-1133">Transmembrane helix</keyword>
<keyword evidence="11 18" id="KW-0547">Nucleotide-binding</keyword>
<comment type="caution">
    <text evidence="22">The sequence shown here is derived from an EMBL/GenBank/DDBJ whole genome shotgun (WGS) entry which is preliminary data.</text>
</comment>
<dbReference type="FunFam" id="1.10.510.10:FF:000240">
    <property type="entry name" value="Lectin-domain containing receptor kinase A4.3"/>
    <property type="match status" value="1"/>
</dbReference>
<evidence type="ECO:0000256" key="6">
    <source>
        <dbReference type="ARBA" id="ARBA00022527"/>
    </source>
</evidence>
<dbReference type="AlphaFoldDB" id="A0A5J9VZX5"/>
<evidence type="ECO:0000256" key="19">
    <source>
        <dbReference type="SAM" id="MobiDB-lite"/>
    </source>
</evidence>
<evidence type="ECO:0000256" key="13">
    <source>
        <dbReference type="ARBA" id="ARBA00022840"/>
    </source>
</evidence>
<dbReference type="InterPro" id="IPR050528">
    <property type="entry name" value="L-type_Lectin-RKs"/>
</dbReference>
<evidence type="ECO:0000256" key="5">
    <source>
        <dbReference type="ARBA" id="ARBA00022475"/>
    </source>
</evidence>
<dbReference type="Gramene" id="TVU41217">
    <property type="protein sequence ID" value="TVU41217"/>
    <property type="gene ID" value="EJB05_14717"/>
</dbReference>
<keyword evidence="10" id="KW-0430">Lectin</keyword>
<dbReference type="Gene3D" id="1.10.510.10">
    <property type="entry name" value="Transferase(Phosphotransferase) domain 1"/>
    <property type="match status" value="1"/>
</dbReference>
<dbReference type="InterPro" id="IPR001220">
    <property type="entry name" value="Legume_lectin_dom"/>
</dbReference>
<dbReference type="PANTHER" id="PTHR27007">
    <property type="match status" value="1"/>
</dbReference>
<keyword evidence="12" id="KW-0418">Kinase</keyword>
<evidence type="ECO:0000256" key="20">
    <source>
        <dbReference type="SAM" id="Phobius"/>
    </source>
</evidence>
<dbReference type="OrthoDB" id="5979581at2759"/>
<dbReference type="GO" id="GO:0002229">
    <property type="term" value="P:defense response to oomycetes"/>
    <property type="evidence" value="ECO:0007669"/>
    <property type="project" value="UniProtKB-ARBA"/>
</dbReference>
<dbReference type="GO" id="GO:0004674">
    <property type="term" value="F:protein serine/threonine kinase activity"/>
    <property type="evidence" value="ECO:0007669"/>
    <property type="project" value="UniProtKB-KW"/>
</dbReference>
<dbReference type="Gene3D" id="2.60.120.200">
    <property type="match status" value="1"/>
</dbReference>
<dbReference type="InterPro" id="IPR008271">
    <property type="entry name" value="Ser/Thr_kinase_AS"/>
</dbReference>
<dbReference type="PROSITE" id="PS00107">
    <property type="entry name" value="PROTEIN_KINASE_ATP"/>
    <property type="match status" value="1"/>
</dbReference>
<evidence type="ECO:0000256" key="7">
    <source>
        <dbReference type="ARBA" id="ARBA00022679"/>
    </source>
</evidence>
<dbReference type="InterPro" id="IPR013320">
    <property type="entry name" value="ConA-like_dom_sf"/>
</dbReference>
<keyword evidence="5" id="KW-1003">Cell membrane</keyword>
<dbReference type="GO" id="GO:0030246">
    <property type="term" value="F:carbohydrate binding"/>
    <property type="evidence" value="ECO:0007669"/>
    <property type="project" value="UniProtKB-KW"/>
</dbReference>
<dbReference type="SMART" id="SM00220">
    <property type="entry name" value="S_TKc"/>
    <property type="match status" value="1"/>
</dbReference>
<comment type="similarity">
    <text evidence="3">In the C-terminal section; belongs to the protein kinase superfamily. Ser/Thr protein kinase family.</text>
</comment>